<organism evidence="2 3">
    <name type="scientific">Bacillus atrophaeus (strain 1942)</name>
    <dbReference type="NCBI Taxonomy" id="720555"/>
    <lineage>
        <taxon>Bacteria</taxon>
        <taxon>Bacillati</taxon>
        <taxon>Bacillota</taxon>
        <taxon>Bacilli</taxon>
        <taxon>Bacillales</taxon>
        <taxon>Bacillaceae</taxon>
        <taxon>Bacillus</taxon>
    </lineage>
</organism>
<keyword evidence="3" id="KW-1185">Reference proteome</keyword>
<dbReference type="EMBL" id="CP002207">
    <property type="protein sequence ID" value="ADP31662.1"/>
    <property type="molecule type" value="Genomic_DNA"/>
</dbReference>
<dbReference type="Proteomes" id="UP000006867">
    <property type="component" value="Chromosome"/>
</dbReference>
<sequence length="118" mass="13196">MVINWLSFILLSFAVFRLARLFVFDTIMAPLRSFFHEEKEETDADGNVETYIVIKGTGVRAFIGELLSCYWCTGVWCAGFLIVCQALIPAIAQWLILLLAIAGLAGIIETLVSKHLQE</sequence>
<gene>
    <name evidence="2" type="ordered locus">BATR1942_03540</name>
</gene>
<evidence type="ECO:0000256" key="1">
    <source>
        <dbReference type="SAM" id="Phobius"/>
    </source>
</evidence>
<evidence type="ECO:0000313" key="3">
    <source>
        <dbReference type="Proteomes" id="UP000006867"/>
    </source>
</evidence>
<accession>A0ABN3ZAA1</accession>
<feature type="transmembrane region" description="Helical" evidence="1">
    <location>
        <begin position="94"/>
        <end position="112"/>
    </location>
</feature>
<feature type="transmembrane region" description="Helical" evidence="1">
    <location>
        <begin position="6"/>
        <end position="23"/>
    </location>
</feature>
<reference evidence="2 3" key="1">
    <citation type="journal article" date="2011" name="Front. Microbiol.">
        <title>Genomic signatures of strain selection and enhancement in Bacillus atrophaeus var. globigii, a historical biowarfare simulant.</title>
        <authorList>
            <person name="Gibbons H.S."/>
            <person name="Broomall S.M."/>
            <person name="McNew L.A."/>
            <person name="Daligault H."/>
            <person name="Chapman C."/>
            <person name="Bruce D."/>
            <person name="Karavis M."/>
            <person name="Krepps M."/>
            <person name="McGregor P.A."/>
            <person name="Hong C."/>
            <person name="Park K.H."/>
            <person name="Akmal A."/>
            <person name="Feldman A."/>
            <person name="Lin J.S."/>
            <person name="Chang W.E."/>
            <person name="Higgs B.W."/>
            <person name="Demirev P."/>
            <person name="Lindquist J."/>
            <person name="Liem A."/>
            <person name="Fochler E."/>
            <person name="Read T.D."/>
            <person name="Tapia R."/>
            <person name="Johnson S."/>
            <person name="Bishop-Lilly K.A."/>
            <person name="Detter C."/>
            <person name="Han C."/>
            <person name="Sozhamannan S."/>
            <person name="Rosenzweig C.N."/>
            <person name="Skowronski E.W."/>
        </authorList>
    </citation>
    <scope>NUCLEOTIDE SEQUENCE [LARGE SCALE GENOMIC DNA]</scope>
    <source>
        <strain evidence="2 3">1942</strain>
    </source>
</reference>
<feature type="transmembrane region" description="Helical" evidence="1">
    <location>
        <begin position="69"/>
        <end position="88"/>
    </location>
</feature>
<dbReference type="Pfam" id="PF07098">
    <property type="entry name" value="DUF1360"/>
    <property type="match status" value="1"/>
</dbReference>
<keyword evidence="1" id="KW-0472">Membrane</keyword>
<keyword evidence="1" id="KW-1133">Transmembrane helix</keyword>
<name>A0ABN3ZAA1_BACA1</name>
<proteinExistence type="predicted"/>
<evidence type="ECO:0000313" key="2">
    <source>
        <dbReference type="EMBL" id="ADP31662.1"/>
    </source>
</evidence>
<dbReference type="InterPro" id="IPR010773">
    <property type="entry name" value="Mycophage_PG1_Gp7"/>
</dbReference>
<keyword evidence="1" id="KW-0812">Transmembrane</keyword>
<protein>
    <submittedName>
        <fullName evidence="2">Sporulation-specific protein</fullName>
    </submittedName>
</protein>
<dbReference type="RefSeq" id="WP_003327543.1">
    <property type="nucleotide sequence ID" value="NC_014639.1"/>
</dbReference>